<dbReference type="RefSeq" id="WP_241054298.1">
    <property type="nucleotide sequence ID" value="NZ_JAKZBV010000001.1"/>
</dbReference>
<gene>
    <name evidence="2" type="ORF">L0M17_12455</name>
</gene>
<dbReference type="InterPro" id="IPR001387">
    <property type="entry name" value="Cro/C1-type_HTH"/>
</dbReference>
<accession>A0ABS9U271</accession>
<dbReference type="EMBL" id="JAKZBV010000001">
    <property type="protein sequence ID" value="MCH6470776.1"/>
    <property type="molecule type" value="Genomic_DNA"/>
</dbReference>
<sequence length="270" mass="29835">MTETNATAREEDRPAAQVRERNKLLSARMAAKALTAAALARKSGIDQRTIERWLDGETKPQRENANAVARALECELHDLWPQLFSPPRASGAGTIPAVFYPSRAHVPRDTWADLFGGASEQIDICVYGGTFLFDTVPRFLDLARGAARRGALIRFMAGDPTSEAVHRRGIEEQIEHSLGDRCRMTIRRLKPIADEANVSIRVHGTSLYTSIFRADSTMVVNPHVYGSPASDNPVFILTEDTAAVPWETYTTAFERIWATAYPVHSNDGGI</sequence>
<dbReference type="Pfam" id="PF13443">
    <property type="entry name" value="HTH_26"/>
    <property type="match status" value="1"/>
</dbReference>
<evidence type="ECO:0000313" key="3">
    <source>
        <dbReference type="Proteomes" id="UP001202922"/>
    </source>
</evidence>
<feature type="domain" description="HTH cro/C1-type" evidence="1">
    <location>
        <begin position="25"/>
        <end position="79"/>
    </location>
</feature>
<reference evidence="2 3" key="1">
    <citation type="submission" date="2022-03" db="EMBL/GenBank/DDBJ databases">
        <title>Sinomonas sp. isolated from a soil.</title>
        <authorList>
            <person name="Han J."/>
            <person name="Kim D.-U."/>
        </authorList>
    </citation>
    <scope>NUCLEOTIDE SEQUENCE [LARGE SCALE GENOMIC DNA]</scope>
    <source>
        <strain evidence="2 3">5-5</strain>
    </source>
</reference>
<dbReference type="SMART" id="SM00530">
    <property type="entry name" value="HTH_XRE"/>
    <property type="match status" value="1"/>
</dbReference>
<dbReference type="SUPFAM" id="SSF47413">
    <property type="entry name" value="lambda repressor-like DNA-binding domains"/>
    <property type="match status" value="1"/>
</dbReference>
<dbReference type="Gene3D" id="1.10.260.40">
    <property type="entry name" value="lambda repressor-like DNA-binding domains"/>
    <property type="match status" value="1"/>
</dbReference>
<evidence type="ECO:0000259" key="1">
    <source>
        <dbReference type="PROSITE" id="PS50943"/>
    </source>
</evidence>
<evidence type="ECO:0000313" key="2">
    <source>
        <dbReference type="EMBL" id="MCH6470776.1"/>
    </source>
</evidence>
<keyword evidence="3" id="KW-1185">Reference proteome</keyword>
<dbReference type="InterPro" id="IPR010982">
    <property type="entry name" value="Lambda_DNA-bd_dom_sf"/>
</dbReference>
<protein>
    <submittedName>
        <fullName evidence="2">Helix-turn-helix transcriptional regulator</fullName>
    </submittedName>
</protein>
<name>A0ABS9U271_9MICC</name>
<dbReference type="Proteomes" id="UP001202922">
    <property type="component" value="Unassembled WGS sequence"/>
</dbReference>
<organism evidence="2 3">
    <name type="scientific">Sinomonas terrae</name>
    <dbReference type="NCBI Taxonomy" id="2908838"/>
    <lineage>
        <taxon>Bacteria</taxon>
        <taxon>Bacillati</taxon>
        <taxon>Actinomycetota</taxon>
        <taxon>Actinomycetes</taxon>
        <taxon>Micrococcales</taxon>
        <taxon>Micrococcaceae</taxon>
        <taxon>Sinomonas</taxon>
    </lineage>
</organism>
<comment type="caution">
    <text evidence="2">The sequence shown here is derived from an EMBL/GenBank/DDBJ whole genome shotgun (WGS) entry which is preliminary data.</text>
</comment>
<proteinExistence type="predicted"/>
<dbReference type="PROSITE" id="PS50943">
    <property type="entry name" value="HTH_CROC1"/>
    <property type="match status" value="1"/>
</dbReference>